<dbReference type="SUPFAM" id="SSF111069">
    <property type="entry name" value="Hypothetical protein yfbM"/>
    <property type="match status" value="1"/>
</dbReference>
<evidence type="ECO:0000313" key="1">
    <source>
        <dbReference type="EMBL" id="GIJ71328.1"/>
    </source>
</evidence>
<evidence type="ECO:0008006" key="3">
    <source>
        <dbReference type="Google" id="ProtNLM"/>
    </source>
</evidence>
<dbReference type="Gene3D" id="3.40.1760.10">
    <property type="entry name" value="YfbM-like super family"/>
    <property type="match status" value="1"/>
</dbReference>
<dbReference type="EMBL" id="BOPH01000088">
    <property type="protein sequence ID" value="GIJ71328.1"/>
    <property type="molecule type" value="Genomic_DNA"/>
</dbReference>
<dbReference type="AlphaFoldDB" id="A0A8J3ZY34"/>
<dbReference type="InterPro" id="IPR035944">
    <property type="entry name" value="YfbM-like_sf"/>
</dbReference>
<gene>
    <name evidence="1" type="ORF">Voc01_062450</name>
</gene>
<proteinExistence type="predicted"/>
<reference evidence="1" key="1">
    <citation type="submission" date="2021-01" db="EMBL/GenBank/DDBJ databases">
        <title>Whole genome shotgun sequence of Virgisporangium ochraceum NBRC 16418.</title>
        <authorList>
            <person name="Komaki H."/>
            <person name="Tamura T."/>
        </authorList>
    </citation>
    <scope>NUCLEOTIDE SEQUENCE</scope>
    <source>
        <strain evidence="1">NBRC 16418</strain>
    </source>
</reference>
<dbReference type="Proteomes" id="UP000635606">
    <property type="component" value="Unassembled WGS sequence"/>
</dbReference>
<accession>A0A8J3ZY34</accession>
<dbReference type="InterPro" id="IPR015068">
    <property type="entry name" value="DUF1877"/>
</dbReference>
<protein>
    <recommendedName>
        <fullName evidence="3">DUF1877 domain-containing protein</fullName>
    </recommendedName>
</protein>
<sequence length="166" mass="18389">MSMIMECVRLRPHEVAELRRLLVEEPDSAYEYAGDLRMGDEDEAVSSRGMDTDQAWAGLQWLLARLNPPVDVFSGGQPMTDDEWGYDSPRLLAVADVAEAARFLAATPFAALAEHYAAAELIAADVYPGIWSQDWPLSYLEEAYGRLVALFRAAAADHEPIAVWMA</sequence>
<evidence type="ECO:0000313" key="2">
    <source>
        <dbReference type="Proteomes" id="UP000635606"/>
    </source>
</evidence>
<organism evidence="1 2">
    <name type="scientific">Virgisporangium ochraceum</name>
    <dbReference type="NCBI Taxonomy" id="65505"/>
    <lineage>
        <taxon>Bacteria</taxon>
        <taxon>Bacillati</taxon>
        <taxon>Actinomycetota</taxon>
        <taxon>Actinomycetes</taxon>
        <taxon>Micromonosporales</taxon>
        <taxon>Micromonosporaceae</taxon>
        <taxon>Virgisporangium</taxon>
    </lineage>
</organism>
<dbReference type="Pfam" id="PF08974">
    <property type="entry name" value="DUF1877"/>
    <property type="match status" value="1"/>
</dbReference>
<comment type="caution">
    <text evidence="1">The sequence shown here is derived from an EMBL/GenBank/DDBJ whole genome shotgun (WGS) entry which is preliminary data.</text>
</comment>
<keyword evidence="2" id="KW-1185">Reference proteome</keyword>
<name>A0A8J3ZY34_9ACTN</name>